<accession>A0A244CST7</accession>
<dbReference type="Proteomes" id="UP000194841">
    <property type="component" value="Unassembled WGS sequence"/>
</dbReference>
<organism evidence="2 3">
    <name type="scientific">Pseudoalteromonas ulvae</name>
    <dbReference type="NCBI Taxonomy" id="107327"/>
    <lineage>
        <taxon>Bacteria</taxon>
        <taxon>Pseudomonadati</taxon>
        <taxon>Pseudomonadota</taxon>
        <taxon>Gammaproteobacteria</taxon>
        <taxon>Alteromonadales</taxon>
        <taxon>Pseudoalteromonadaceae</taxon>
        <taxon>Pseudoalteromonas</taxon>
    </lineage>
</organism>
<protein>
    <recommendedName>
        <fullName evidence="1">DUF403 domain-containing protein</fullName>
    </recommendedName>
</protein>
<sequence length="306" mass="35643">MLSRVASNIYWLGRYLERAENTARIINVNTNLLLDLPKHIKLGWQPLLEITSTSDSFKAMYTEVNELNVSYFLMAEPNNPSSILSSLMAARENARTIREIIPREVWEQINSLYLVAKEQLSQPKNNRHRYDNLNKIIQSNQAITGTLAGSMTHDEGYDFLRMGRNIERADMTTRIIDVRTATLLPNVDQDIAPFETIQWMSVLKSLTGYQMYRRQMRLRINRKDVLSFLLLDEKFPRALKHTLKQVEYCLSDLPNSEQITNKLSQLYEELAHAQLKTLRQESLHEFIDDLQLGIHSVHDALSRQYF</sequence>
<gene>
    <name evidence="2" type="ORF">B1199_06555</name>
</gene>
<keyword evidence="3" id="KW-1185">Reference proteome</keyword>
<evidence type="ECO:0000259" key="1">
    <source>
        <dbReference type="Pfam" id="PF04168"/>
    </source>
</evidence>
<dbReference type="Pfam" id="PF04168">
    <property type="entry name" value="Alpha-E"/>
    <property type="match status" value="1"/>
</dbReference>
<reference evidence="2 3" key="1">
    <citation type="submission" date="2017-02" db="EMBL/GenBank/DDBJ databases">
        <title>Pseudoalteromonas ulvae TC14 Genome.</title>
        <authorList>
            <person name="Molmeret M."/>
        </authorList>
    </citation>
    <scope>NUCLEOTIDE SEQUENCE [LARGE SCALE GENOMIC DNA]</scope>
    <source>
        <strain evidence="2">TC14</strain>
    </source>
</reference>
<dbReference type="PANTHER" id="PTHR34595">
    <property type="entry name" value="BLR5612 PROTEIN"/>
    <property type="match status" value="1"/>
</dbReference>
<dbReference type="EMBL" id="MWPV01000002">
    <property type="protein sequence ID" value="OUL58675.1"/>
    <property type="molecule type" value="Genomic_DNA"/>
</dbReference>
<dbReference type="InterPro" id="IPR051680">
    <property type="entry name" value="ATP-dep_Glu-Cys_Ligase-2"/>
</dbReference>
<feature type="domain" description="DUF403" evidence="1">
    <location>
        <begin position="1"/>
        <end position="306"/>
    </location>
</feature>
<dbReference type="InterPro" id="IPR007296">
    <property type="entry name" value="DUF403"/>
</dbReference>
<evidence type="ECO:0000313" key="2">
    <source>
        <dbReference type="EMBL" id="OUL58675.1"/>
    </source>
</evidence>
<name>A0A244CST7_PSEDV</name>
<evidence type="ECO:0000313" key="3">
    <source>
        <dbReference type="Proteomes" id="UP000194841"/>
    </source>
</evidence>
<comment type="caution">
    <text evidence="2">The sequence shown here is derived from an EMBL/GenBank/DDBJ whole genome shotgun (WGS) entry which is preliminary data.</text>
</comment>
<dbReference type="PANTHER" id="PTHR34595:SF7">
    <property type="entry name" value="SLL1039 PROTEIN"/>
    <property type="match status" value="1"/>
</dbReference>
<proteinExistence type="predicted"/>
<dbReference type="AlphaFoldDB" id="A0A244CST7"/>
<dbReference type="OrthoDB" id="9803532at2"/>